<feature type="region of interest" description="Disordered" evidence="1">
    <location>
        <begin position="209"/>
        <end position="275"/>
    </location>
</feature>
<gene>
    <name evidence="2" type="ORF">BG011_004704</name>
</gene>
<protein>
    <recommendedName>
        <fullName evidence="4">Arrestin-like N-terminal domain-containing protein</fullName>
    </recommendedName>
</protein>
<sequence length="841" mass="91985">MRAPKSSASGHQKQKVLSIHINTDHVGPHGMPMVYGSTSDYVGKIKGTVKFSSNYDCRGRDIAILYEAKAEAQWTALENKKIVNHHTEEIFGHHIWHFPLTHTKPNGSTVAAGVYEKEFEIPLVHPSLMNQSLAPSTAVSNPSAHTLTPPKNTLPAGSALLLPSSSYSPHAKMKYTIRAILHRPFPCITNFEASQEIWVLNSSLPPLPPPRPISPGSPPAASTHKKRGHRAKSSTSDTTSTSNTPADSGLSASTTPSPSASSVPATTTSDHQESYPPRSLLVLTIPTKVIKSALSMLPTLDLSLSKSSPPTPPPEKDSPSIPPIEQSEHVQEQQQARETKRISVASSASNGSSDKSSSSLSSSISASTAPRPFSDKTRRDSIISDNSLTLDDDEKSVDYTGVWEPFQIPYLCSLPSETVYLGQVVPLTIQFGPRKNYRRKSSRGRDSERQRHEKNGKLVKDEIKTQGPSTPSTRLIVKKGILKVVEHTLLREVTVVPAPPRFHGATPNQNHGLSVAPSTTNQTPRSKLQLFNKRQQQDQGNNDSKVPILLQGLAKKQSHDAIYQEKNYSGSHSHLCNILHHEQQQSRLQTDDPIERRRSFFSLKRRSLDVSSGHKSSASEASPKGFHTAPITLTGVDGAVVSLAPPQDLPPPPPMLPALNNNTRIVSSIEAKFKTEVMILSLTPLLQQREHKYQQRLYNKHRPERDGHEAGDDEEDEGEDEDGADEDYESDYEEDVWKTTVWIHLPGPSELATFTETKHIVKKHTLQLILLCGLAANTSNGSATATVAEDSSPRQSQGSGTRLLSGSVITMPGINKEFRLEMDLHVTGPRAPVTIVPTIAT</sequence>
<feature type="compositionally biased region" description="Pro residues" evidence="1">
    <location>
        <begin position="209"/>
        <end position="218"/>
    </location>
</feature>
<feature type="compositionally biased region" description="Basic and acidic residues" evidence="1">
    <location>
        <begin position="701"/>
        <end position="710"/>
    </location>
</feature>
<name>A0A9P6U1B0_9FUNG</name>
<feature type="compositionally biased region" description="Basic and acidic residues" evidence="1">
    <location>
        <begin position="326"/>
        <end position="341"/>
    </location>
</feature>
<dbReference type="OrthoDB" id="2436511at2759"/>
<feature type="compositionally biased region" description="Low complexity" evidence="1">
    <location>
        <begin position="343"/>
        <end position="369"/>
    </location>
</feature>
<feature type="compositionally biased region" description="Low complexity" evidence="1">
    <location>
        <begin position="233"/>
        <end position="244"/>
    </location>
</feature>
<accession>A0A9P6U1B0</accession>
<evidence type="ECO:0000313" key="2">
    <source>
        <dbReference type="EMBL" id="KAG0256210.1"/>
    </source>
</evidence>
<feature type="region of interest" description="Disordered" evidence="1">
    <location>
        <begin position="435"/>
        <end position="471"/>
    </location>
</feature>
<dbReference type="AlphaFoldDB" id="A0A9P6U1B0"/>
<feature type="compositionally biased region" description="Basic and acidic residues" evidence="1">
    <location>
        <begin position="443"/>
        <end position="464"/>
    </location>
</feature>
<feature type="compositionally biased region" description="Low complexity" evidence="1">
    <location>
        <begin position="611"/>
        <end position="622"/>
    </location>
</feature>
<feature type="compositionally biased region" description="Polar residues" evidence="1">
    <location>
        <begin position="793"/>
        <end position="805"/>
    </location>
</feature>
<feature type="region of interest" description="Disordered" evidence="1">
    <location>
        <begin position="500"/>
        <end position="525"/>
    </location>
</feature>
<feature type="compositionally biased region" description="Polar residues" evidence="1">
    <location>
        <begin position="506"/>
        <end position="525"/>
    </location>
</feature>
<feature type="compositionally biased region" description="Low complexity" evidence="1">
    <location>
        <begin position="251"/>
        <end position="269"/>
    </location>
</feature>
<feature type="region of interest" description="Disordered" evidence="1">
    <location>
        <begin position="784"/>
        <end position="805"/>
    </location>
</feature>
<evidence type="ECO:0000256" key="1">
    <source>
        <dbReference type="SAM" id="MobiDB-lite"/>
    </source>
</evidence>
<keyword evidence="3" id="KW-1185">Reference proteome</keyword>
<organism evidence="2 3">
    <name type="scientific">Mortierella polycephala</name>
    <dbReference type="NCBI Taxonomy" id="41804"/>
    <lineage>
        <taxon>Eukaryota</taxon>
        <taxon>Fungi</taxon>
        <taxon>Fungi incertae sedis</taxon>
        <taxon>Mucoromycota</taxon>
        <taxon>Mortierellomycotina</taxon>
        <taxon>Mortierellomycetes</taxon>
        <taxon>Mortierellales</taxon>
        <taxon>Mortierellaceae</taxon>
        <taxon>Mortierella</taxon>
    </lineage>
</organism>
<evidence type="ECO:0000313" key="3">
    <source>
        <dbReference type="Proteomes" id="UP000726737"/>
    </source>
</evidence>
<feature type="compositionally biased region" description="Basic residues" evidence="1">
    <location>
        <begin position="223"/>
        <end position="232"/>
    </location>
</feature>
<dbReference type="EMBL" id="JAAAJA010000311">
    <property type="protein sequence ID" value="KAG0256210.1"/>
    <property type="molecule type" value="Genomic_DNA"/>
</dbReference>
<dbReference type="Gene3D" id="2.60.40.640">
    <property type="match status" value="1"/>
</dbReference>
<dbReference type="Proteomes" id="UP000726737">
    <property type="component" value="Unassembled WGS sequence"/>
</dbReference>
<feature type="region of interest" description="Disordered" evidence="1">
    <location>
        <begin position="606"/>
        <end position="630"/>
    </location>
</feature>
<feature type="region of interest" description="Disordered" evidence="1">
    <location>
        <begin position="696"/>
        <end position="731"/>
    </location>
</feature>
<dbReference type="InterPro" id="IPR014752">
    <property type="entry name" value="Arrestin-like_C"/>
</dbReference>
<comment type="caution">
    <text evidence="2">The sequence shown here is derived from an EMBL/GenBank/DDBJ whole genome shotgun (WGS) entry which is preliminary data.</text>
</comment>
<proteinExistence type="predicted"/>
<reference evidence="2" key="1">
    <citation type="journal article" date="2020" name="Fungal Divers.">
        <title>Resolving the Mortierellaceae phylogeny through synthesis of multi-gene phylogenetics and phylogenomics.</title>
        <authorList>
            <person name="Vandepol N."/>
            <person name="Liber J."/>
            <person name="Desiro A."/>
            <person name="Na H."/>
            <person name="Kennedy M."/>
            <person name="Barry K."/>
            <person name="Grigoriev I.V."/>
            <person name="Miller A.N."/>
            <person name="O'Donnell K."/>
            <person name="Stajich J.E."/>
            <person name="Bonito G."/>
        </authorList>
    </citation>
    <scope>NUCLEOTIDE SEQUENCE</scope>
    <source>
        <strain evidence="2">KOD948</strain>
    </source>
</reference>
<feature type="region of interest" description="Disordered" evidence="1">
    <location>
        <begin position="303"/>
        <end position="380"/>
    </location>
</feature>
<feature type="compositionally biased region" description="Acidic residues" evidence="1">
    <location>
        <begin position="711"/>
        <end position="731"/>
    </location>
</feature>
<evidence type="ECO:0008006" key="4">
    <source>
        <dbReference type="Google" id="ProtNLM"/>
    </source>
</evidence>